<proteinExistence type="predicted"/>
<keyword evidence="1" id="KW-0472">Membrane</keyword>
<dbReference type="AlphaFoldDB" id="K0KQ52"/>
<dbReference type="PANTHER" id="PTHR38488">
    <property type="entry name" value="OXIDOREDUCTASE 9.5 KDA SUBUNIT, PUTATIVE (AFU_ORTHOLOGUE AFUA_5G08980)-RELATED"/>
    <property type="match status" value="1"/>
</dbReference>
<reference evidence="2 3" key="1">
    <citation type="journal article" date="2012" name="Eukaryot. Cell">
        <title>Draft genome sequence of Wickerhamomyces ciferrii NRRL Y-1031 F-60-10.</title>
        <authorList>
            <person name="Schneider J."/>
            <person name="Andrea H."/>
            <person name="Blom J."/>
            <person name="Jaenicke S."/>
            <person name="Ruckert C."/>
            <person name="Schorsch C."/>
            <person name="Szczepanowski R."/>
            <person name="Farwick M."/>
            <person name="Goesmann A."/>
            <person name="Puhler A."/>
            <person name="Schaffer S."/>
            <person name="Tauch A."/>
            <person name="Kohler T."/>
            <person name="Brinkrolf K."/>
        </authorList>
    </citation>
    <scope>NUCLEOTIDE SEQUENCE [LARGE SCALE GENOMIC DNA]</scope>
    <source>
        <strain evidence="3">ATCC 14091 / BCRC 22168 / CBS 111 / JCM 3599 / NBRC 0793 / NRRL Y-1031 F-60-10</strain>
    </source>
</reference>
<keyword evidence="3" id="KW-1185">Reference proteome</keyword>
<organism evidence="2 3">
    <name type="scientific">Wickerhamomyces ciferrii (strain ATCC 14091 / BCRC 22168 / CBS 111 / JCM 3599 / NBRC 0793 / NRRL Y-1031 F-60-10)</name>
    <name type="common">Yeast</name>
    <name type="synonym">Pichia ciferrii</name>
    <dbReference type="NCBI Taxonomy" id="1206466"/>
    <lineage>
        <taxon>Eukaryota</taxon>
        <taxon>Fungi</taxon>
        <taxon>Dikarya</taxon>
        <taxon>Ascomycota</taxon>
        <taxon>Saccharomycotina</taxon>
        <taxon>Saccharomycetes</taxon>
        <taxon>Phaffomycetales</taxon>
        <taxon>Wickerhamomycetaceae</taxon>
        <taxon>Wickerhamomyces</taxon>
    </lineage>
</organism>
<accession>K0KQ52</accession>
<dbReference type="Proteomes" id="UP000009328">
    <property type="component" value="Unassembled WGS sequence"/>
</dbReference>
<protein>
    <submittedName>
        <fullName evidence="2">Uncharacterized protein</fullName>
    </submittedName>
</protein>
<keyword evidence="1" id="KW-1133">Transmembrane helix</keyword>
<gene>
    <name evidence="2" type="ORF">BN7_2876</name>
</gene>
<dbReference type="EMBL" id="CAIF01000076">
    <property type="protein sequence ID" value="CCH43328.1"/>
    <property type="molecule type" value="Genomic_DNA"/>
</dbReference>
<feature type="transmembrane region" description="Helical" evidence="1">
    <location>
        <begin position="31"/>
        <end position="51"/>
    </location>
</feature>
<evidence type="ECO:0000313" key="2">
    <source>
        <dbReference type="EMBL" id="CCH43328.1"/>
    </source>
</evidence>
<keyword evidence="1" id="KW-0812">Transmembrane</keyword>
<dbReference type="CDD" id="cd22903">
    <property type="entry name" value="NI9M"/>
    <property type="match status" value="1"/>
</dbReference>
<dbReference type="InParanoid" id="K0KQ52"/>
<dbReference type="PANTHER" id="PTHR38488:SF1">
    <property type="entry name" value="OXIDOREDUCTASE 9.5 KDA SUBUNIT, PUTATIVE (AFU_ORTHOLOGUE AFUA_5G08980)-RELATED"/>
    <property type="match status" value="1"/>
</dbReference>
<sequence>MVASGVAPEYPNYIKNPIKWLRYHSHWRPHLFYSLIIGLTFPILAIAGTPLRRKYWYSDHVPLPNGYPSM</sequence>
<name>K0KQ52_WICCF</name>
<evidence type="ECO:0000313" key="3">
    <source>
        <dbReference type="Proteomes" id="UP000009328"/>
    </source>
</evidence>
<dbReference type="HOGENOM" id="CLU_166990_1_0_1"/>
<evidence type="ECO:0000256" key="1">
    <source>
        <dbReference type="SAM" id="Phobius"/>
    </source>
</evidence>
<dbReference type="InterPro" id="IPR039961">
    <property type="entry name" value="Nuo9.5"/>
</dbReference>
<dbReference type="STRING" id="1206466.K0KQ52"/>
<comment type="caution">
    <text evidence="2">The sequence shown here is derived from an EMBL/GenBank/DDBJ whole genome shotgun (WGS) entry which is preliminary data.</text>
</comment>